<gene>
    <name evidence="2" type="ORF">EOD43_01800</name>
</gene>
<name>A0A437M4V2_9SPHN</name>
<feature type="chain" id="PRO_5019236047" description="Secreted protein" evidence="1">
    <location>
        <begin position="16"/>
        <end position="182"/>
    </location>
</feature>
<proteinExistence type="predicted"/>
<keyword evidence="1" id="KW-0732">Signal</keyword>
<evidence type="ECO:0000256" key="1">
    <source>
        <dbReference type="SAM" id="SignalP"/>
    </source>
</evidence>
<organism evidence="2 3">
    <name type="scientific">Sphingomonas crocodyli</name>
    <dbReference type="NCBI Taxonomy" id="1979270"/>
    <lineage>
        <taxon>Bacteria</taxon>
        <taxon>Pseudomonadati</taxon>
        <taxon>Pseudomonadota</taxon>
        <taxon>Alphaproteobacteria</taxon>
        <taxon>Sphingomonadales</taxon>
        <taxon>Sphingomonadaceae</taxon>
        <taxon>Sphingomonas</taxon>
    </lineage>
</organism>
<reference evidence="2 3" key="1">
    <citation type="submission" date="2019-01" db="EMBL/GenBank/DDBJ databases">
        <authorList>
            <person name="Chen W.-M."/>
        </authorList>
    </citation>
    <scope>NUCLEOTIDE SEQUENCE [LARGE SCALE GENOMIC DNA]</scope>
    <source>
        <strain evidence="2 3">CCP-7</strain>
    </source>
</reference>
<dbReference type="RefSeq" id="WP_127740529.1">
    <property type="nucleotide sequence ID" value="NZ_SACN01000001.1"/>
</dbReference>
<feature type="signal peptide" evidence="1">
    <location>
        <begin position="1"/>
        <end position="15"/>
    </location>
</feature>
<dbReference type="Proteomes" id="UP000282971">
    <property type="component" value="Unassembled WGS sequence"/>
</dbReference>
<comment type="caution">
    <text evidence="2">The sequence shown here is derived from an EMBL/GenBank/DDBJ whole genome shotgun (WGS) entry which is preliminary data.</text>
</comment>
<dbReference type="AlphaFoldDB" id="A0A437M4V2"/>
<dbReference type="EMBL" id="SACN01000001">
    <property type="protein sequence ID" value="RVT92682.1"/>
    <property type="molecule type" value="Genomic_DNA"/>
</dbReference>
<evidence type="ECO:0000313" key="2">
    <source>
        <dbReference type="EMBL" id="RVT92682.1"/>
    </source>
</evidence>
<keyword evidence="3" id="KW-1185">Reference proteome</keyword>
<evidence type="ECO:0000313" key="3">
    <source>
        <dbReference type="Proteomes" id="UP000282971"/>
    </source>
</evidence>
<protein>
    <recommendedName>
        <fullName evidence="4">Secreted protein</fullName>
    </recommendedName>
</protein>
<evidence type="ECO:0008006" key="4">
    <source>
        <dbReference type="Google" id="ProtNLM"/>
    </source>
</evidence>
<accession>A0A437M4V2</accession>
<dbReference type="OrthoDB" id="7596867at2"/>
<sequence>MIAIVLLAISGVINAAPPTPGTYMLEGGSYTISVEMAGANLLVHEPNRDSTYTPQSDGSYHTYSEKTGSTYGMRAVDDRTIEAFKPGTGGAPTRLVLMNRATPTGEAVANADSEKWEKIANDYMAKTQSDPANVQSWAACGAVAMKRAASSKADADAYASQMAGMLRQMDSTTSPCPEVFTF</sequence>